<dbReference type="EC" id="1.7.2.1" evidence="3 11"/>
<dbReference type="CDD" id="cd04208">
    <property type="entry name" value="CuRO_2_CuNIR"/>
    <property type="match status" value="1"/>
</dbReference>
<evidence type="ECO:0000256" key="11">
    <source>
        <dbReference type="RuleBase" id="RU365025"/>
    </source>
</evidence>
<dbReference type="CDD" id="cd11020">
    <property type="entry name" value="CuRO_1_CuNIR"/>
    <property type="match status" value="1"/>
</dbReference>
<dbReference type="InterPro" id="IPR001287">
    <property type="entry name" value="NO2-reductase_Cu"/>
</dbReference>
<dbReference type="Pfam" id="PF07732">
    <property type="entry name" value="Cu-oxidase_3"/>
    <property type="match status" value="1"/>
</dbReference>
<evidence type="ECO:0000313" key="15">
    <source>
        <dbReference type="Proteomes" id="UP000654108"/>
    </source>
</evidence>
<evidence type="ECO:0000256" key="3">
    <source>
        <dbReference type="ARBA" id="ARBA00011882"/>
    </source>
</evidence>
<evidence type="ECO:0000256" key="5">
    <source>
        <dbReference type="ARBA" id="ARBA00022723"/>
    </source>
</evidence>
<proteinExistence type="inferred from homology"/>
<feature type="binding site" description="type 1 copper site" evidence="10">
    <location>
        <position position="353"/>
    </location>
    <ligand>
        <name>Cu cation</name>
        <dbReference type="ChEBI" id="CHEBI:23378"/>
        <label>1</label>
    </ligand>
</feature>
<evidence type="ECO:0000256" key="8">
    <source>
        <dbReference type="ARBA" id="ARBA00023008"/>
    </source>
</evidence>
<dbReference type="InterPro" id="IPR006311">
    <property type="entry name" value="TAT_signal"/>
</dbReference>
<dbReference type="Gene3D" id="2.60.40.420">
    <property type="entry name" value="Cupredoxins - blue copper proteins"/>
    <property type="match status" value="2"/>
</dbReference>
<dbReference type="Proteomes" id="UP000654108">
    <property type="component" value="Unassembled WGS sequence"/>
</dbReference>
<reference evidence="14" key="1">
    <citation type="submission" date="2020-09" db="EMBL/GenBank/DDBJ databases">
        <title>Genome seq and assembly of Devosia sp.</title>
        <authorList>
            <person name="Chhetri G."/>
        </authorList>
    </citation>
    <scope>NUCLEOTIDE SEQUENCE</scope>
    <source>
        <strain evidence="14">PTR5</strain>
    </source>
</reference>
<dbReference type="AlphaFoldDB" id="A0A927FX91"/>
<comment type="catalytic activity">
    <reaction evidence="9 11">
        <text>nitric oxide + Fe(III)-[cytochrome c] + H2O = Fe(II)-[cytochrome c] + nitrite + 2 H(+)</text>
        <dbReference type="Rhea" id="RHEA:15233"/>
        <dbReference type="Rhea" id="RHEA-COMP:10350"/>
        <dbReference type="Rhea" id="RHEA-COMP:14399"/>
        <dbReference type="ChEBI" id="CHEBI:15377"/>
        <dbReference type="ChEBI" id="CHEBI:15378"/>
        <dbReference type="ChEBI" id="CHEBI:16301"/>
        <dbReference type="ChEBI" id="CHEBI:16480"/>
        <dbReference type="ChEBI" id="CHEBI:29033"/>
        <dbReference type="ChEBI" id="CHEBI:29034"/>
        <dbReference type="EC" id="1.7.2.1"/>
    </reaction>
</comment>
<keyword evidence="7 11" id="KW-0560">Oxidoreductase</keyword>
<evidence type="ECO:0000256" key="12">
    <source>
        <dbReference type="SAM" id="MobiDB-lite"/>
    </source>
</evidence>
<keyword evidence="6" id="KW-0677">Repeat</keyword>
<dbReference type="InterPro" id="IPR011707">
    <property type="entry name" value="Cu-oxidase-like_N"/>
</dbReference>
<accession>A0A927FX91</accession>
<name>A0A927FX91_9HYPH</name>
<evidence type="ECO:0000256" key="1">
    <source>
        <dbReference type="ARBA" id="ARBA00010609"/>
    </source>
</evidence>
<feature type="region of interest" description="Disordered" evidence="12">
    <location>
        <begin position="46"/>
        <end position="67"/>
    </location>
</feature>
<dbReference type="GO" id="GO:0005507">
    <property type="term" value="F:copper ion binding"/>
    <property type="evidence" value="ECO:0007669"/>
    <property type="project" value="InterPro"/>
</dbReference>
<comment type="similarity">
    <text evidence="1 11">Belongs to the multicopper oxidase family.</text>
</comment>
<keyword evidence="15" id="KW-1185">Reference proteome</keyword>
<dbReference type="NCBIfam" id="TIGR02376">
    <property type="entry name" value="Cu_nitrite_red"/>
    <property type="match status" value="1"/>
</dbReference>
<comment type="cofactor">
    <cofactor evidence="11">
        <name>Cu(+)</name>
        <dbReference type="ChEBI" id="CHEBI:49552"/>
    </cofactor>
    <text evidence="11">Binds 1 Cu(+) ion.</text>
</comment>
<keyword evidence="5 10" id="KW-0479">Metal-binding</keyword>
<feature type="region of interest" description="Disordered" evidence="12">
    <location>
        <begin position="1"/>
        <end position="24"/>
    </location>
</feature>
<evidence type="ECO:0000313" key="14">
    <source>
        <dbReference type="EMBL" id="MBD8067222.1"/>
    </source>
</evidence>
<dbReference type="PROSITE" id="PS51318">
    <property type="entry name" value="TAT"/>
    <property type="match status" value="1"/>
</dbReference>
<keyword evidence="8 10" id="KW-0186">Copper</keyword>
<dbReference type="GO" id="GO:0050421">
    <property type="term" value="F:nitrite reductase (NO-forming) activity"/>
    <property type="evidence" value="ECO:0007669"/>
    <property type="project" value="UniProtKB-EC"/>
</dbReference>
<feature type="binding site" description="type 1 copper site" evidence="10">
    <location>
        <position position="196"/>
    </location>
    <ligand>
        <name>Cu cation</name>
        <dbReference type="ChEBI" id="CHEBI:23378"/>
        <label>1</label>
    </ligand>
</feature>
<evidence type="ECO:0000256" key="4">
    <source>
        <dbReference type="ARBA" id="ARBA00017290"/>
    </source>
</evidence>
<organism evidence="14 15">
    <name type="scientific">Devosia oryzisoli</name>
    <dbReference type="NCBI Taxonomy" id="2774138"/>
    <lineage>
        <taxon>Bacteria</taxon>
        <taxon>Pseudomonadati</taxon>
        <taxon>Pseudomonadota</taxon>
        <taxon>Alphaproteobacteria</taxon>
        <taxon>Hyphomicrobiales</taxon>
        <taxon>Devosiaceae</taxon>
        <taxon>Devosia</taxon>
    </lineage>
</organism>
<comment type="cofactor">
    <cofactor evidence="11">
        <name>Cu(2+)</name>
        <dbReference type="ChEBI" id="CHEBI:29036"/>
    </cofactor>
    <text evidence="11">Binds 1 Cu(+) ion.</text>
</comment>
<dbReference type="PANTHER" id="PTHR11709">
    <property type="entry name" value="MULTI-COPPER OXIDASE"/>
    <property type="match status" value="1"/>
</dbReference>
<comment type="subunit">
    <text evidence="2 11">Homotrimer.</text>
</comment>
<dbReference type="SUPFAM" id="SSF49503">
    <property type="entry name" value="Cupredoxins"/>
    <property type="match status" value="2"/>
</dbReference>
<comment type="caution">
    <text evidence="14">The sequence shown here is derived from an EMBL/GenBank/DDBJ whole genome shotgun (WGS) entry which is preliminary data.</text>
</comment>
<evidence type="ECO:0000259" key="13">
    <source>
        <dbReference type="Pfam" id="PF07732"/>
    </source>
</evidence>
<feature type="binding site" description="type 1 copper site" evidence="10">
    <location>
        <position position="156"/>
    </location>
    <ligand>
        <name>Cu cation</name>
        <dbReference type="ChEBI" id="CHEBI:23378"/>
        <label>1</label>
    </ligand>
</feature>
<dbReference type="EMBL" id="JACYFU010000006">
    <property type="protein sequence ID" value="MBD8067222.1"/>
    <property type="molecule type" value="Genomic_DNA"/>
</dbReference>
<evidence type="ECO:0000256" key="6">
    <source>
        <dbReference type="ARBA" id="ARBA00022737"/>
    </source>
</evidence>
<protein>
    <recommendedName>
        <fullName evidence="4 11">Copper-containing nitrite reductase</fullName>
        <ecNumber evidence="3 11">1.7.2.1</ecNumber>
    </recommendedName>
</protein>
<dbReference type="InterPro" id="IPR045087">
    <property type="entry name" value="Cu-oxidase_fam"/>
</dbReference>
<gene>
    <name evidence="14" type="primary">nirK</name>
    <name evidence="14" type="ORF">IC608_17270</name>
</gene>
<evidence type="ECO:0000256" key="2">
    <source>
        <dbReference type="ARBA" id="ARBA00011233"/>
    </source>
</evidence>
<evidence type="ECO:0000256" key="7">
    <source>
        <dbReference type="ARBA" id="ARBA00023002"/>
    </source>
</evidence>
<dbReference type="FunFam" id="2.60.40.420:FF:000093">
    <property type="entry name" value="Copper-containing nitrite reductase"/>
    <property type="match status" value="1"/>
</dbReference>
<dbReference type="RefSeq" id="WP_191778102.1">
    <property type="nucleotide sequence ID" value="NZ_JACYFU010000006.1"/>
</dbReference>
<feature type="binding site" description="type 1 copper site" evidence="10">
    <location>
        <position position="161"/>
    </location>
    <ligand>
        <name>Cu cation</name>
        <dbReference type="ChEBI" id="CHEBI:23378"/>
        <label>1</label>
    </ligand>
</feature>
<feature type="binding site" description="type 1 copper site" evidence="10">
    <location>
        <position position="210"/>
    </location>
    <ligand>
        <name>Cu cation</name>
        <dbReference type="ChEBI" id="CHEBI:23378"/>
        <label>1</label>
    </ligand>
</feature>
<feature type="binding site" description="type 1 copper site" evidence="10">
    <location>
        <position position="205"/>
    </location>
    <ligand>
        <name>Cu cation</name>
        <dbReference type="ChEBI" id="CHEBI:23378"/>
        <label>1</label>
    </ligand>
</feature>
<evidence type="ECO:0000256" key="10">
    <source>
        <dbReference type="PIRSR" id="PIRSR601287-1"/>
    </source>
</evidence>
<sequence length="391" mass="42133">MSKTEQTPTADAGGKRTPSGVSRRSLLTGSAGLALGAVTLQAAQAQAQTMGGEHTMSHSASTPSGSARLYQINPQMPEHADIAHDPADLPPPITRREPKTVRVDLETVELEAHLGGESVFRYWTFNARVPGPFVRVRVGDTVECYLKNNADSWMAHNVDFHACTGPGGGAVLTTSMPGEEHAFRFKALNPGLYVYHCAVPPVAMHLAAGMYGLILVEPEDGLPEVDREFYVMQGEIYTEEPFGTPGLLNESYDKLINERPEYFVFNGHVGALTDHFPLKANVGETVRIFFGVGGPNFTSSFHVIGEIFDRVYNAASLTSPPLTDVQTVSVPAGGACIVEFKCEVPGRYVLVDHALSRAERGLAGYLIVEGDERPDIYEAIGEPPDPSASGH</sequence>
<dbReference type="InterPro" id="IPR008972">
    <property type="entry name" value="Cupredoxin"/>
</dbReference>
<feature type="binding site" description="type 1 copper site" evidence="10">
    <location>
        <position position="197"/>
    </location>
    <ligand>
        <name>Cu cation</name>
        <dbReference type="ChEBI" id="CHEBI:23378"/>
        <label>1</label>
    </ligand>
</feature>
<feature type="domain" description="Plastocyanin-like" evidence="13">
    <location>
        <begin position="121"/>
        <end position="219"/>
    </location>
</feature>
<dbReference type="PANTHER" id="PTHR11709:SF394">
    <property type="entry name" value="FI03373P-RELATED"/>
    <property type="match status" value="1"/>
</dbReference>
<evidence type="ECO:0000256" key="9">
    <source>
        <dbReference type="ARBA" id="ARBA00049340"/>
    </source>
</evidence>
<dbReference type="PRINTS" id="PR00695">
    <property type="entry name" value="CUNO2RDTASE"/>
</dbReference>